<keyword evidence="1" id="KW-0812">Transmembrane</keyword>
<accession>A0AAE3VJX4</accession>
<evidence type="ECO:0000313" key="3">
    <source>
        <dbReference type="Proteomes" id="UP001238163"/>
    </source>
</evidence>
<comment type="caution">
    <text evidence="2">The sequence shown here is derived from an EMBL/GenBank/DDBJ whole genome shotgun (WGS) entry which is preliminary data.</text>
</comment>
<reference evidence="2" key="1">
    <citation type="submission" date="2023-07" db="EMBL/GenBank/DDBJ databases">
        <title>Genomic Encyclopedia of Type Strains, Phase IV (KMG-IV): sequencing the most valuable type-strain genomes for metagenomic binning, comparative biology and taxonomic classification.</title>
        <authorList>
            <person name="Goeker M."/>
        </authorList>
    </citation>
    <scope>NUCLEOTIDE SEQUENCE</scope>
    <source>
        <strain evidence="2">DSM 24202</strain>
    </source>
</reference>
<dbReference type="EMBL" id="JAUSVL010000001">
    <property type="protein sequence ID" value="MDQ0291681.1"/>
    <property type="molecule type" value="Genomic_DNA"/>
</dbReference>
<dbReference type="Proteomes" id="UP001238163">
    <property type="component" value="Unassembled WGS sequence"/>
</dbReference>
<keyword evidence="1" id="KW-1133">Transmembrane helix</keyword>
<keyword evidence="3" id="KW-1185">Reference proteome</keyword>
<name>A0AAE3VJX4_9BACT</name>
<feature type="transmembrane region" description="Helical" evidence="1">
    <location>
        <begin position="164"/>
        <end position="181"/>
    </location>
</feature>
<organism evidence="2 3">
    <name type="scientific">Oligosphaera ethanolica</name>
    <dbReference type="NCBI Taxonomy" id="760260"/>
    <lineage>
        <taxon>Bacteria</taxon>
        <taxon>Pseudomonadati</taxon>
        <taxon>Lentisphaerota</taxon>
        <taxon>Oligosphaeria</taxon>
        <taxon>Oligosphaerales</taxon>
        <taxon>Oligosphaeraceae</taxon>
        <taxon>Oligosphaera</taxon>
    </lineage>
</organism>
<dbReference type="AlphaFoldDB" id="A0AAE3VJX4"/>
<protein>
    <submittedName>
        <fullName evidence="2">Uncharacterized protein</fullName>
    </submittedName>
</protein>
<gene>
    <name evidence="2" type="ORF">J3R75_003788</name>
</gene>
<keyword evidence="1" id="KW-0472">Membrane</keyword>
<sequence length="190" mass="21394">MVTCRCRLAAVEWASRPLRQDGSLNRPRHPRRSYPACLPRRTSRAHSGWKPLLLWARYDSAAAKVGGNQGRMVGRRRAVSFRQIVPGVFHTGAVTDQSQIYFLRIIPISCFPPCASLYYPTTQSRESLHPHSSGTEHKLARVLTRPQGLLSPKSPRTLAMRSKAASVLVLFVIVISRADIIPRAKLQFLW</sequence>
<evidence type="ECO:0000313" key="2">
    <source>
        <dbReference type="EMBL" id="MDQ0291681.1"/>
    </source>
</evidence>
<evidence type="ECO:0000256" key="1">
    <source>
        <dbReference type="SAM" id="Phobius"/>
    </source>
</evidence>
<proteinExistence type="predicted"/>